<dbReference type="InterPro" id="IPR010998">
    <property type="entry name" value="Integrase_recombinase_N"/>
</dbReference>
<dbReference type="Gene3D" id="1.10.443.10">
    <property type="entry name" value="Intergrase catalytic core"/>
    <property type="match status" value="1"/>
</dbReference>
<dbReference type="InterPro" id="IPR044068">
    <property type="entry name" value="CB"/>
</dbReference>
<dbReference type="InterPro" id="IPR046668">
    <property type="entry name" value="DUF6538"/>
</dbReference>
<proteinExistence type="predicted"/>
<protein>
    <recommendedName>
        <fullName evidence="5">Core-binding (CB) domain-containing protein</fullName>
    </recommendedName>
</protein>
<reference evidence="6 7" key="1">
    <citation type="submission" date="2019-05" db="EMBL/GenBank/DDBJ databases">
        <title>Ruegeria sp. nov., isolated from tidal flat.</title>
        <authorList>
            <person name="Kim W."/>
        </authorList>
    </citation>
    <scope>NUCLEOTIDE SEQUENCE [LARGE SCALE GENOMIC DNA]</scope>
    <source>
        <strain evidence="6 7">CAU 1488</strain>
    </source>
</reference>
<gene>
    <name evidence="6" type="ORF">FGK63_12755</name>
</gene>
<evidence type="ECO:0000256" key="1">
    <source>
        <dbReference type="ARBA" id="ARBA00022908"/>
    </source>
</evidence>
<feature type="domain" description="Core-binding (CB)" evidence="5">
    <location>
        <begin position="187"/>
        <end position="297"/>
    </location>
</feature>
<dbReference type="InterPro" id="IPR050090">
    <property type="entry name" value="Tyrosine_recombinase_XerCD"/>
</dbReference>
<comment type="caution">
    <text evidence="6">The sequence shown here is derived from an EMBL/GenBank/DDBJ whole genome shotgun (WGS) entry which is preliminary data.</text>
</comment>
<sequence>MNAKEADRIPYLTKTKKGIYKYQRRVPKDAQSVLGRKMWDLSLGSNYGAAVDRARAYAEEHDTLLTRLDGSEAKEAFREELKEQVVAVAVSMRPGMLRRIGDDGQLEDVPPMDRNPELWRQTSDKMKAVRALPPEQELQALAYFAAYAFGDRSTLDLLPDNSVLGDSLVDVLEPTRPADAVDAAMFDAMKTALDARIVELAGERLVNPKHTLSHIHGVIAELRNLKPNTRRNHKVTTAKFNKFLREEKDTDFEPSLASITPNLLQEYLDYLLADPDVKNGSISKYFDGMTSVFNHAIKTGKVPGVVANPVKKLELPRADSIEETMFLPFDDEEIRRIWAEAQAEWDPDNHKSKLSADRRKAFLMVFRVLLWSGLRPVEVFWLRDHGGVKRDYIDVQRTKTGIKRKIPISDHIADFPTFAAWGGFDRCIFHGKHRGEEYGRYNAEKLHEAMRRSFAKIRKRAKITEPRKVLYSTKDTLLQRLRYVDGYSTPIEVVVTGHVKKLEMGRHYGGTLGDDPAMRAKVKKALDSVVYW</sequence>
<dbReference type="Gene3D" id="1.10.150.130">
    <property type="match status" value="1"/>
</dbReference>
<dbReference type="Pfam" id="PF20172">
    <property type="entry name" value="DUF6538"/>
    <property type="match status" value="1"/>
</dbReference>
<dbReference type="SUPFAM" id="SSF56349">
    <property type="entry name" value="DNA breaking-rejoining enzymes"/>
    <property type="match status" value="1"/>
</dbReference>
<dbReference type="PANTHER" id="PTHR30349">
    <property type="entry name" value="PHAGE INTEGRASE-RELATED"/>
    <property type="match status" value="1"/>
</dbReference>
<evidence type="ECO:0000256" key="3">
    <source>
        <dbReference type="ARBA" id="ARBA00023172"/>
    </source>
</evidence>
<dbReference type="Pfam" id="PF13102">
    <property type="entry name" value="Phage_int_SAM_5"/>
    <property type="match status" value="1"/>
</dbReference>
<dbReference type="InterPro" id="IPR025269">
    <property type="entry name" value="SAM-like_dom"/>
</dbReference>
<evidence type="ECO:0000313" key="6">
    <source>
        <dbReference type="EMBL" id="TMV06981.1"/>
    </source>
</evidence>
<organism evidence="6 7">
    <name type="scientific">Ruegeria sediminis</name>
    <dbReference type="NCBI Taxonomy" id="2583820"/>
    <lineage>
        <taxon>Bacteria</taxon>
        <taxon>Pseudomonadati</taxon>
        <taxon>Pseudomonadota</taxon>
        <taxon>Alphaproteobacteria</taxon>
        <taxon>Rhodobacterales</taxon>
        <taxon>Roseobacteraceae</taxon>
        <taxon>Ruegeria</taxon>
    </lineage>
</organism>
<dbReference type="PROSITE" id="PS51900">
    <property type="entry name" value="CB"/>
    <property type="match status" value="1"/>
</dbReference>
<keyword evidence="3" id="KW-0233">DNA recombination</keyword>
<dbReference type="EMBL" id="VCPD01000004">
    <property type="protein sequence ID" value="TMV06981.1"/>
    <property type="molecule type" value="Genomic_DNA"/>
</dbReference>
<evidence type="ECO:0000313" key="7">
    <source>
        <dbReference type="Proteomes" id="UP001193035"/>
    </source>
</evidence>
<keyword evidence="2 4" id="KW-0238">DNA-binding</keyword>
<keyword evidence="7" id="KW-1185">Reference proteome</keyword>
<dbReference type="RefSeq" id="WP_138842803.1">
    <property type="nucleotide sequence ID" value="NZ_VCPD01000004.1"/>
</dbReference>
<dbReference type="InterPro" id="IPR013762">
    <property type="entry name" value="Integrase-like_cat_sf"/>
</dbReference>
<evidence type="ECO:0000256" key="2">
    <source>
        <dbReference type="ARBA" id="ARBA00023125"/>
    </source>
</evidence>
<dbReference type="Proteomes" id="UP001193035">
    <property type="component" value="Unassembled WGS sequence"/>
</dbReference>
<evidence type="ECO:0000256" key="4">
    <source>
        <dbReference type="PROSITE-ProRule" id="PRU01248"/>
    </source>
</evidence>
<keyword evidence="1" id="KW-0229">DNA integration</keyword>
<name>A0ABY2WX01_9RHOB</name>
<dbReference type="InterPro" id="IPR011010">
    <property type="entry name" value="DNA_brk_join_enz"/>
</dbReference>
<accession>A0ABY2WX01</accession>
<evidence type="ECO:0000259" key="5">
    <source>
        <dbReference type="PROSITE" id="PS51900"/>
    </source>
</evidence>